<comment type="caution">
    <text evidence="2">The sequence shown here is derived from an EMBL/GenBank/DDBJ whole genome shotgun (WGS) entry which is preliminary data.</text>
</comment>
<dbReference type="EMBL" id="JAAXPI010000046">
    <property type="protein sequence ID" value="NKZ07033.1"/>
    <property type="molecule type" value="Genomic_DNA"/>
</dbReference>
<protein>
    <recommendedName>
        <fullName evidence="1">DUF5753 domain-containing protein</fullName>
    </recommendedName>
</protein>
<organism evidence="2 3">
    <name type="scientific">Actinomadura latina</name>
    <dbReference type="NCBI Taxonomy" id="163603"/>
    <lineage>
        <taxon>Bacteria</taxon>
        <taxon>Bacillati</taxon>
        <taxon>Actinomycetota</taxon>
        <taxon>Actinomycetes</taxon>
        <taxon>Streptosporangiales</taxon>
        <taxon>Thermomonosporaceae</taxon>
        <taxon>Actinomadura</taxon>
    </lineage>
</organism>
<gene>
    <name evidence="2" type="ORF">HGB48_25310</name>
</gene>
<evidence type="ECO:0000259" key="1">
    <source>
        <dbReference type="Pfam" id="PF19054"/>
    </source>
</evidence>
<accession>A0A846Z9F2</accession>
<dbReference type="Proteomes" id="UP000579250">
    <property type="component" value="Unassembled WGS sequence"/>
</dbReference>
<proteinExistence type="predicted"/>
<sequence>MIRRQVGDRETMREQLQHLSELAKLDHINIVVLPFSAGAHPGMEGACNVLRFPEPADPDVVYVQYRLGSIYLEDPSDVEEYVDLFDHLRSRALGPDQSLALIARVANEVS</sequence>
<feature type="domain" description="DUF5753" evidence="1">
    <location>
        <begin position="2"/>
        <end position="104"/>
    </location>
</feature>
<name>A0A846Z9F2_9ACTN</name>
<reference evidence="2 3" key="1">
    <citation type="submission" date="2020-04" db="EMBL/GenBank/DDBJ databases">
        <title>MicrobeNet Type strains.</title>
        <authorList>
            <person name="Nicholson A.C."/>
        </authorList>
    </citation>
    <scope>NUCLEOTIDE SEQUENCE [LARGE SCALE GENOMIC DNA]</scope>
    <source>
        <strain evidence="2 3">ATCC BAA-277</strain>
    </source>
</reference>
<keyword evidence="3" id="KW-1185">Reference proteome</keyword>
<dbReference type="InterPro" id="IPR043917">
    <property type="entry name" value="DUF5753"/>
</dbReference>
<dbReference type="Pfam" id="PF19054">
    <property type="entry name" value="DUF5753"/>
    <property type="match status" value="1"/>
</dbReference>
<evidence type="ECO:0000313" key="2">
    <source>
        <dbReference type="EMBL" id="NKZ07033.1"/>
    </source>
</evidence>
<evidence type="ECO:0000313" key="3">
    <source>
        <dbReference type="Proteomes" id="UP000579250"/>
    </source>
</evidence>
<dbReference type="AlphaFoldDB" id="A0A846Z9F2"/>